<proteinExistence type="predicted"/>
<dbReference type="GeneID" id="107025600"/>
<dbReference type="Proteomes" id="UP000694930">
    <property type="component" value="Chromosome 7"/>
</dbReference>
<accession>A0ABM1H8B2</accession>
<sequence>MVKSGIRQAWRAKEKAMKFMRGDPTESYAKLPGYAYILEQHISWIVLKIEKKECDKFLYTFVALEACIRGWEYCRPIVVVDGACLKYSYGGTMLTASTMNPGGHILMLAYAIVDSEMTLYRLGSLNSLKKPMELSKTCVLCQIEMREYEKRLLLYISNSNIMPAYGT</sequence>
<reference evidence="1" key="1">
    <citation type="journal article" date="2014" name="Nat. Genet.">
        <title>The genome of the stress-tolerant wild tomato species Solanum pennellii.</title>
        <authorList>
            <person name="Bolger A."/>
            <person name="Scossa F."/>
            <person name="Bolger M.E."/>
            <person name="Lanz C."/>
            <person name="Maumus F."/>
            <person name="Tohge T."/>
            <person name="Quesneville H."/>
            <person name="Alseekh S."/>
            <person name="Sorensen I."/>
            <person name="Lichtenstein G."/>
            <person name="Fich E.A."/>
            <person name="Conte M."/>
            <person name="Keller H."/>
            <person name="Schneeberger K."/>
            <person name="Schwacke R."/>
            <person name="Ofner I."/>
            <person name="Vrebalov J."/>
            <person name="Xu Y."/>
            <person name="Osorio S."/>
            <person name="Aflitos S.A."/>
            <person name="Schijlen E."/>
            <person name="Jimenez-Gomez J.M."/>
            <person name="Ryngajllo M."/>
            <person name="Kimura S."/>
            <person name="Kumar R."/>
            <person name="Koenig D."/>
            <person name="Headland L.R."/>
            <person name="Maloof J.N."/>
            <person name="Sinha N."/>
            <person name="van Ham R.C."/>
            <person name="Lankhorst R.K."/>
            <person name="Mao L."/>
            <person name="Vogel A."/>
            <person name="Arsova B."/>
            <person name="Panstruga R."/>
            <person name="Fei Z."/>
            <person name="Rose J.K."/>
            <person name="Zamir D."/>
            <person name="Carrari F."/>
            <person name="Giovannoni J.J."/>
            <person name="Weigel D."/>
            <person name="Usadel B."/>
            <person name="Fernie A.R."/>
        </authorList>
    </citation>
    <scope>NUCLEOTIDE SEQUENCE [LARGE SCALE GENOMIC DNA]</scope>
    <source>
        <strain evidence="1">cv. LA0716</strain>
    </source>
</reference>
<dbReference type="PANTHER" id="PTHR31973:SF113">
    <property type="entry name" value="PROTEIN FAR1-RELATED SEQUENCE 5-LIKE"/>
    <property type="match status" value="1"/>
</dbReference>
<name>A0ABM1H8B2_SOLPN</name>
<gene>
    <name evidence="2" type="primary">LOC107025600</name>
</gene>
<evidence type="ECO:0000313" key="1">
    <source>
        <dbReference type="Proteomes" id="UP000694930"/>
    </source>
</evidence>
<protein>
    <submittedName>
        <fullName evidence="2">Uncharacterized protein LOC107025600</fullName>
    </submittedName>
</protein>
<reference evidence="2" key="2">
    <citation type="submission" date="2025-08" db="UniProtKB">
        <authorList>
            <consortium name="RefSeq"/>
        </authorList>
    </citation>
    <scope>IDENTIFICATION</scope>
</reference>
<evidence type="ECO:0000313" key="2">
    <source>
        <dbReference type="RefSeq" id="XP_015081858.2"/>
    </source>
</evidence>
<keyword evidence="1" id="KW-1185">Reference proteome</keyword>
<dbReference type="PANTHER" id="PTHR31973">
    <property type="entry name" value="POLYPROTEIN, PUTATIVE-RELATED"/>
    <property type="match status" value="1"/>
</dbReference>
<organism evidence="1 2">
    <name type="scientific">Solanum pennellii</name>
    <name type="common">Tomato</name>
    <name type="synonym">Lycopersicon pennellii</name>
    <dbReference type="NCBI Taxonomy" id="28526"/>
    <lineage>
        <taxon>Eukaryota</taxon>
        <taxon>Viridiplantae</taxon>
        <taxon>Streptophyta</taxon>
        <taxon>Embryophyta</taxon>
        <taxon>Tracheophyta</taxon>
        <taxon>Spermatophyta</taxon>
        <taxon>Magnoliopsida</taxon>
        <taxon>eudicotyledons</taxon>
        <taxon>Gunneridae</taxon>
        <taxon>Pentapetalae</taxon>
        <taxon>asterids</taxon>
        <taxon>lamiids</taxon>
        <taxon>Solanales</taxon>
        <taxon>Solanaceae</taxon>
        <taxon>Solanoideae</taxon>
        <taxon>Solaneae</taxon>
        <taxon>Solanum</taxon>
        <taxon>Solanum subgen. Lycopersicon</taxon>
    </lineage>
</organism>
<dbReference type="RefSeq" id="XP_015081858.2">
    <property type="nucleotide sequence ID" value="XM_015226372.2"/>
</dbReference>